<dbReference type="EMBL" id="JAKCXM010000132">
    <property type="protein sequence ID" value="KAJ0401296.1"/>
    <property type="molecule type" value="Genomic_DNA"/>
</dbReference>
<reference evidence="2" key="1">
    <citation type="submission" date="2021-12" db="EMBL/GenBank/DDBJ databases">
        <title>Prjna785345.</title>
        <authorList>
            <person name="Rujirawat T."/>
            <person name="Krajaejun T."/>
        </authorList>
    </citation>
    <scope>NUCLEOTIDE SEQUENCE</scope>
    <source>
        <strain evidence="2">Pi057C3</strain>
    </source>
</reference>
<dbReference type="SUPFAM" id="SSF57903">
    <property type="entry name" value="FYVE/PHD zinc finger"/>
    <property type="match status" value="1"/>
</dbReference>
<feature type="region of interest" description="Disordered" evidence="1">
    <location>
        <begin position="62"/>
        <end position="124"/>
    </location>
</feature>
<dbReference type="AlphaFoldDB" id="A0AAD5M3V5"/>
<protein>
    <recommendedName>
        <fullName evidence="4">FYVE-type domain-containing protein</fullName>
    </recommendedName>
</protein>
<dbReference type="PANTHER" id="PTHR13510">
    <property type="entry name" value="FYVE-FINGER-CONTAINING RAB5 EFFECTOR PROTEIN RABENOSYN-5-RELATED"/>
    <property type="match status" value="1"/>
</dbReference>
<dbReference type="InterPro" id="IPR011011">
    <property type="entry name" value="Znf_FYVE_PHD"/>
</dbReference>
<dbReference type="InterPro" id="IPR052727">
    <property type="entry name" value="Rab4/Rab5_effector"/>
</dbReference>
<comment type="caution">
    <text evidence="2">The sequence shown here is derived from an EMBL/GenBank/DDBJ whole genome shotgun (WGS) entry which is preliminary data.</text>
</comment>
<organism evidence="2 3">
    <name type="scientific">Pythium insidiosum</name>
    <name type="common">Pythiosis disease agent</name>
    <dbReference type="NCBI Taxonomy" id="114742"/>
    <lineage>
        <taxon>Eukaryota</taxon>
        <taxon>Sar</taxon>
        <taxon>Stramenopiles</taxon>
        <taxon>Oomycota</taxon>
        <taxon>Peronosporomycetes</taxon>
        <taxon>Pythiales</taxon>
        <taxon>Pythiaceae</taxon>
        <taxon>Pythium</taxon>
    </lineage>
</organism>
<evidence type="ECO:0000313" key="2">
    <source>
        <dbReference type="EMBL" id="KAJ0401296.1"/>
    </source>
</evidence>
<dbReference type="InterPro" id="IPR023393">
    <property type="entry name" value="START-like_dom_sf"/>
</dbReference>
<evidence type="ECO:0008006" key="4">
    <source>
        <dbReference type="Google" id="ProtNLM"/>
    </source>
</evidence>
<proteinExistence type="predicted"/>
<dbReference type="PANTHER" id="PTHR13510:SF44">
    <property type="entry name" value="RABENOSYN-5"/>
    <property type="match status" value="1"/>
</dbReference>
<feature type="compositionally biased region" description="Low complexity" evidence="1">
    <location>
        <begin position="80"/>
        <end position="95"/>
    </location>
</feature>
<keyword evidence="3" id="KW-1185">Reference proteome</keyword>
<evidence type="ECO:0000256" key="1">
    <source>
        <dbReference type="SAM" id="MobiDB-lite"/>
    </source>
</evidence>
<dbReference type="CDD" id="cd00065">
    <property type="entry name" value="FYVE_like_SF"/>
    <property type="match status" value="1"/>
</dbReference>
<feature type="compositionally biased region" description="Basic and acidic residues" evidence="1">
    <location>
        <begin position="341"/>
        <end position="351"/>
    </location>
</feature>
<dbReference type="Proteomes" id="UP001209570">
    <property type="component" value="Unassembled WGS sequence"/>
</dbReference>
<gene>
    <name evidence="2" type="ORF">P43SY_001827</name>
</gene>
<name>A0AAD5M3V5_PYTIN</name>
<sequence length="493" mass="54671">MKLNLPPHLLPTVALSTDQRRALIREAQAVLDDTLRAEASLGRCIPAALYKRVRSKEQFHVYKQRQSLGRRRRLRRPEDSSSSSSDSAHVTSPSSATTTDEEEPSRKNSFLTDDDAQRSELGTVDGDDLEGLVASLKPLHVPMLVASGTVEGTIEDSVYGSFVGDEMSWRTRAAYTKDRIAAAKLLATLQRPTRSDPFRFLGVKWFTKELPAWVGSFVQRRDFVVLEGTGLTTDADGRRIAYYLLHSVELPSVPELRELGVIRSAVSVCFLSRQESSAVVRVFARGFSDPRGDLVERVATALTAESMIAALNVSECAHIKKLTWLMTQRRRQRLERRRRRTQDTPDDHEQDANASACESCGKAPSRFPLAWGSSLVGCQVCGRSVCSRCAVKKHVIVDISGDSTVERALSFCLGCVVEARSLSAWDVAADTLVGHQADEIRHSEDARNIMSRCRPRARSKTKTVTPRVRCSQSRAQPRPPPSPTVFVFGVTLH</sequence>
<feature type="region of interest" description="Disordered" evidence="1">
    <location>
        <begin position="333"/>
        <end position="354"/>
    </location>
</feature>
<feature type="region of interest" description="Disordered" evidence="1">
    <location>
        <begin position="464"/>
        <end position="483"/>
    </location>
</feature>
<accession>A0AAD5M3V5</accession>
<dbReference type="Gene3D" id="3.30.530.20">
    <property type="match status" value="1"/>
</dbReference>
<evidence type="ECO:0000313" key="3">
    <source>
        <dbReference type="Proteomes" id="UP001209570"/>
    </source>
</evidence>